<evidence type="ECO:0000259" key="3">
    <source>
        <dbReference type="Pfam" id="PF20169"/>
    </source>
</evidence>
<dbReference type="GO" id="GO:0016903">
    <property type="term" value="F:oxidoreductase activity, acting on the aldehyde or oxo group of donors"/>
    <property type="evidence" value="ECO:0007669"/>
    <property type="project" value="InterPro"/>
</dbReference>
<dbReference type="OrthoDB" id="9803617at2"/>
<gene>
    <name evidence="4" type="ORF">DA075_15870</name>
</gene>
<dbReference type="PANTHER" id="PTHR48084:SF3">
    <property type="entry name" value="SUBUNIT OF PYRUVATE:FLAVODOXIN OXIDOREDUCTASE"/>
    <property type="match status" value="1"/>
</dbReference>
<dbReference type="InterPro" id="IPR029061">
    <property type="entry name" value="THDP-binding"/>
</dbReference>
<dbReference type="InterPro" id="IPR019752">
    <property type="entry name" value="Pyrv/ketoisovalerate_OxRed_cat"/>
</dbReference>
<keyword evidence="1" id="KW-0560">Oxidoreductase</keyword>
<evidence type="ECO:0000313" key="5">
    <source>
        <dbReference type="Proteomes" id="UP000244755"/>
    </source>
</evidence>
<protein>
    <submittedName>
        <fullName evidence="4">Indolepyruvate ferredoxin oxidoreductase family protein</fullName>
    </submittedName>
</protein>
<dbReference type="CDD" id="cd07034">
    <property type="entry name" value="TPP_PYR_PFOR_IOR-alpha_like"/>
    <property type="match status" value="1"/>
</dbReference>
<dbReference type="RefSeq" id="WP_099954054.1">
    <property type="nucleotide sequence ID" value="NZ_CP028843.1"/>
</dbReference>
<organism evidence="4 5">
    <name type="scientific">Methylobacterium currus</name>
    <dbReference type="NCBI Taxonomy" id="2051553"/>
    <lineage>
        <taxon>Bacteria</taxon>
        <taxon>Pseudomonadati</taxon>
        <taxon>Pseudomonadota</taxon>
        <taxon>Alphaproteobacteria</taxon>
        <taxon>Hyphomicrobiales</taxon>
        <taxon>Methylobacteriaceae</taxon>
        <taxon>Methylobacterium</taxon>
    </lineage>
</organism>
<dbReference type="InterPro" id="IPR046667">
    <property type="entry name" value="DUF6537"/>
</dbReference>
<name>A0A2R4WL05_9HYPH</name>
<dbReference type="Proteomes" id="UP000244755">
    <property type="component" value="Chromosome 1"/>
</dbReference>
<dbReference type="InterPro" id="IPR009014">
    <property type="entry name" value="Transketo_C/PFOR_II"/>
</dbReference>
<evidence type="ECO:0000259" key="2">
    <source>
        <dbReference type="Pfam" id="PF01558"/>
    </source>
</evidence>
<feature type="domain" description="DUF6537" evidence="3">
    <location>
        <begin position="946"/>
        <end position="1144"/>
    </location>
</feature>
<keyword evidence="4" id="KW-0670">Pyruvate</keyword>
<dbReference type="InterPro" id="IPR051457">
    <property type="entry name" value="2-oxoacid:Fd_oxidoreductase"/>
</dbReference>
<dbReference type="Gene3D" id="3.40.920.10">
    <property type="entry name" value="Pyruvate-ferredoxin oxidoreductase, PFOR, domain III"/>
    <property type="match status" value="1"/>
</dbReference>
<dbReference type="EMBL" id="CP028843">
    <property type="protein sequence ID" value="AWB22218.1"/>
    <property type="molecule type" value="Genomic_DNA"/>
</dbReference>
<dbReference type="SUPFAM" id="SSF53323">
    <property type="entry name" value="Pyruvate-ferredoxin oxidoreductase, PFOR, domain III"/>
    <property type="match status" value="1"/>
</dbReference>
<accession>A0A2R4WL05</accession>
<dbReference type="SUPFAM" id="SSF52922">
    <property type="entry name" value="TK C-terminal domain-like"/>
    <property type="match status" value="1"/>
</dbReference>
<dbReference type="KEGG" id="mee:DA075_15870"/>
<feature type="domain" description="Pyruvate/ketoisovalerate oxidoreductase catalytic" evidence="2">
    <location>
        <begin position="735"/>
        <end position="922"/>
    </location>
</feature>
<dbReference type="SUPFAM" id="SSF52518">
    <property type="entry name" value="Thiamin diphosphate-binding fold (THDP-binding)"/>
    <property type="match status" value="2"/>
</dbReference>
<dbReference type="AlphaFoldDB" id="A0A2R4WL05"/>
<dbReference type="PANTHER" id="PTHR48084">
    <property type="entry name" value="2-OXOGLUTARATE OXIDOREDUCTASE SUBUNIT KORB-RELATED"/>
    <property type="match status" value="1"/>
</dbReference>
<evidence type="ECO:0000313" key="4">
    <source>
        <dbReference type="EMBL" id="AWB22218.1"/>
    </source>
</evidence>
<dbReference type="NCBIfam" id="NF009588">
    <property type="entry name" value="PRK13029.1"/>
    <property type="match status" value="1"/>
</dbReference>
<dbReference type="Gene3D" id="3.40.50.970">
    <property type="match status" value="1"/>
</dbReference>
<dbReference type="InterPro" id="IPR002869">
    <property type="entry name" value="Pyrv_flavodox_OxRed_cen"/>
</dbReference>
<dbReference type="Pfam" id="PF01558">
    <property type="entry name" value="POR"/>
    <property type="match status" value="1"/>
</dbReference>
<keyword evidence="5" id="KW-1185">Reference proteome</keyword>
<reference evidence="4 5" key="1">
    <citation type="submission" date="2018-04" db="EMBL/GenBank/DDBJ databases">
        <title>Methylobacterium sp. PR1016A genome.</title>
        <authorList>
            <person name="Park W."/>
        </authorList>
    </citation>
    <scope>NUCLEOTIDE SEQUENCE [LARGE SCALE GENOMIC DNA]</scope>
    <source>
        <strain evidence="4 5">PR1016A</strain>
    </source>
</reference>
<sequence>MGPEKTSPSLRSVSLDDKYDLSRDQVFVTGTQAVIRMLLMQQARDRAAGLNTAGFVSGYRGSPIGGLDQNLVRAKTVLDQAGIVFQPGLNEELAATAIWGAQQAEMRGEGRYDGVFGLWYGKGPGVDRSGDVFRHANMAGTSRHGGVLALMGDDHTAESSTVAHQSEFHFVDVMSPILNPAGVQEILDYGLYGYAMSRYCGTWVAFKCVKENIESTASVDARLDRVKIVLPDDFLMPPGGLNIRTPDGILEQEARLQDFKRDAMLAFVRANNLNRLVLSGGRQPKIGIITVGKSYLDVRQAMDDLGLDEVKANDMGLRLYKVACPWPLSRRELAAFADGLDLVMVVEEKRSLIEVQLREELYGSSHQPVCIGKRDEAGNWLFPVKGALDPNDIAVALGERLLRYHRNDDLAGRVARLKGAQERLAATADIAARIPHFCAGCPHNSSTKVPEGMRAYAGIGCHYMAQWMDRSTDGFTQMGGEGANWIGENAFSKRGHVFQNLGDGTYNHSGSLALRWAVDTGTTITYKILFNDAVAMTGGQPHEGGLTVDRIAAQVRAEGVERIALVTDEPNKYPSTASWPHGLTIHHRDELDAVQRELATVPGVSVMIYDQTCASEKRRRRKRNAYPDPDKRVIINELVCEGCGDCSVQSNCVAVQPVETEFGRKRRIDQSGCNKDFSCVKGFCPSFVTVHGAKPRSRPVGIPATAGDEAPDSGLPEPAIPEIAGTYNLIVTGVGGTGVVTIGAILGMAAHLEGKGLGMIDMAGLAQKGGAVFSHVRLANRQEDIHAIRVGAGAADLVLGCDLVVSGNRKVLSAISKGRTHLVVNTAEVMPGEFTRRPDFSLPAERIKRAIREAAGAESADFTDATSVTVSVLGNALAANMFMLGYAWQRGRVPLSQASLLKAIELNREAVAMNLAAFAWGRRAAASPETMRSVEVPAPDLAPDLDGVIAKRVAFLTAYQDAAYAARYAGAVAALRAREAAIVPGQSALTEAAARSLFRLMAYKDEYEVARLYTDGSFQAQVARTFEGENLRYEFHLAPPLLARRDPATGRPRKMTFGPWMMKAFGVLARMKPLRGTAFDPFGYTQERREERRLVRDFEARMAEISRDLTPANHAAAVGLAGLPQRIRGYGPVKAKNLAAVQAEEAALLARFRSPEAAMATAAE</sequence>
<dbReference type="Pfam" id="PF20169">
    <property type="entry name" value="DUF6537"/>
    <property type="match status" value="1"/>
</dbReference>
<proteinExistence type="predicted"/>
<dbReference type="InterPro" id="IPR002880">
    <property type="entry name" value="Pyrv_Fd/Flavodoxin_OxRdtase_N"/>
</dbReference>
<evidence type="ECO:0000256" key="1">
    <source>
        <dbReference type="ARBA" id="ARBA00023002"/>
    </source>
</evidence>
<dbReference type="NCBIfam" id="NF009589">
    <property type="entry name" value="PRK13030.1"/>
    <property type="match status" value="1"/>
</dbReference>